<feature type="transmembrane region" description="Helical" evidence="9">
    <location>
        <begin position="162"/>
        <end position="185"/>
    </location>
</feature>
<keyword evidence="5 9" id="KW-0653">Protein transport</keyword>
<dbReference type="InterPro" id="IPR055344">
    <property type="entry name" value="SecD_SecF_C_bact"/>
</dbReference>
<dbReference type="PANTHER" id="PTHR30081">
    <property type="entry name" value="PROTEIN-EXPORT MEMBRANE PROTEIN SEC"/>
    <property type="match status" value="1"/>
</dbReference>
<keyword evidence="3 9" id="KW-1003">Cell membrane</keyword>
<dbReference type="GO" id="GO:0006605">
    <property type="term" value="P:protein targeting"/>
    <property type="evidence" value="ECO:0007669"/>
    <property type="project" value="UniProtKB-UniRule"/>
</dbReference>
<dbReference type="KEGG" id="camy:CSUIS_0636"/>
<dbReference type="Proteomes" id="UP000194260">
    <property type="component" value="Chromosome"/>
</dbReference>
<evidence type="ECO:0000256" key="2">
    <source>
        <dbReference type="ARBA" id="ARBA00022448"/>
    </source>
</evidence>
<dbReference type="HAMAP" id="MF_01464_B">
    <property type="entry name" value="SecF_B"/>
    <property type="match status" value="1"/>
</dbReference>
<dbReference type="EMBL" id="CP018789">
    <property type="protein sequence ID" value="ARR00453.1"/>
    <property type="molecule type" value="Genomic_DNA"/>
</dbReference>
<comment type="caution">
    <text evidence="9">Lacks conserved residue(s) required for the propagation of feature annotation.</text>
</comment>
<evidence type="ECO:0000256" key="6">
    <source>
        <dbReference type="ARBA" id="ARBA00022989"/>
    </source>
</evidence>
<comment type="subunit">
    <text evidence="9">Forms a complex with SecD. Part of the essential Sec protein translocation apparatus which comprises SecA, SecYEG and auxiliary proteins SecDF. Other proteins may also be involved.</text>
</comment>
<dbReference type="InterPro" id="IPR048634">
    <property type="entry name" value="SecD_SecF_C"/>
</dbReference>
<dbReference type="Pfam" id="PF07549">
    <property type="entry name" value="Sec_GG"/>
    <property type="match status" value="1"/>
</dbReference>
<name>A0A1X9SW77_9BACT</name>
<comment type="function">
    <text evidence="9">Part of the Sec protein translocase complex. Interacts with the SecYEG preprotein conducting channel. SecDF uses the proton motive force (PMF) to complete protein translocation after the ATP-dependent function of SecA.</text>
</comment>
<evidence type="ECO:0000313" key="12">
    <source>
        <dbReference type="Proteomes" id="UP000194260"/>
    </source>
</evidence>
<keyword evidence="2 9" id="KW-0813">Transport</keyword>
<dbReference type="Pfam" id="PF02355">
    <property type="entry name" value="SecD_SecF_C"/>
    <property type="match status" value="1"/>
</dbReference>
<dbReference type="InterPro" id="IPR022645">
    <property type="entry name" value="SecD/SecF_bac"/>
</dbReference>
<dbReference type="InterPro" id="IPR005665">
    <property type="entry name" value="SecF_bac"/>
</dbReference>
<keyword evidence="7 9" id="KW-0811">Translocation</keyword>
<sequence>MQIFDKGKIYNFMGIRWVMFAISATLFFGSIALLFTKGLNYGIDFAGGTLIQVKYHDKDAPIDLIRDKFASNEILKNASITEFGSASEITIRYTTTSDSLGNNPGAFVADMLKDSGEFEIRRVDVVGPKIGSELREKGIMAVIVSLVLILIYIGVRFEWRFALAAIFSEIHDVVIVLGAISLLSIDVNLDTLAAILTVLGYSLNDTIIIFDRIRERVKESKFIELFGVINESVSLTLSRTLMTSVTTLLAVITLFFYGGDMIHGFSIIMIIGILIGTISSVFIAAPMLSWFRFSVEEYRALMVAKELRKKEKEKIRAMYEKGRL</sequence>
<dbReference type="GO" id="GO:0065002">
    <property type="term" value="P:intracellular protein transmembrane transport"/>
    <property type="evidence" value="ECO:0007669"/>
    <property type="project" value="UniProtKB-UniRule"/>
</dbReference>
<keyword evidence="8 9" id="KW-0472">Membrane</keyword>
<feature type="domain" description="Protein export membrane protein SecD/SecF C-terminal" evidence="10">
    <location>
        <begin position="110"/>
        <end position="292"/>
    </location>
</feature>
<feature type="transmembrane region" description="Helical" evidence="9">
    <location>
        <begin position="12"/>
        <end position="35"/>
    </location>
</feature>
<accession>A0A1X9SW77</accession>
<dbReference type="GO" id="GO:0015450">
    <property type="term" value="F:protein-transporting ATPase activity"/>
    <property type="evidence" value="ECO:0007669"/>
    <property type="project" value="InterPro"/>
</dbReference>
<reference evidence="12" key="1">
    <citation type="journal article" date="2017" name="Genome Biol. Evol.">
        <title>Comparative Genomic Analysis Identifies a Campylobacter Clade Deficient in Selenium Metabolism.</title>
        <authorList>
            <person name="Miller W.G."/>
            <person name="Yee E."/>
            <person name="Lopes B.S."/>
            <person name="Chapman M.H."/>
            <person name="Huynh S."/>
            <person name="Bono J.L."/>
            <person name="Parker C.T."/>
            <person name="Strachan N.J.C."/>
            <person name="Forbes K.J."/>
        </authorList>
    </citation>
    <scope>NUCLEOTIDE SEQUENCE [LARGE SCALE GENOMIC DNA]</scope>
    <source>
        <strain evidence="12">RM6137</strain>
    </source>
</reference>
<dbReference type="GO" id="GO:0043952">
    <property type="term" value="P:protein transport by the Sec complex"/>
    <property type="evidence" value="ECO:0007669"/>
    <property type="project" value="UniProtKB-UniRule"/>
</dbReference>
<feature type="transmembrane region" description="Helical" evidence="9">
    <location>
        <begin position="241"/>
        <end position="259"/>
    </location>
</feature>
<dbReference type="InterPro" id="IPR022646">
    <property type="entry name" value="SecD/SecF_CS"/>
</dbReference>
<evidence type="ECO:0000313" key="11">
    <source>
        <dbReference type="EMBL" id="ARR00453.1"/>
    </source>
</evidence>
<protein>
    <recommendedName>
        <fullName evidence="9">Protein-export membrane protein SecF</fullName>
    </recommendedName>
</protein>
<dbReference type="GO" id="GO:0005886">
    <property type="term" value="C:plasma membrane"/>
    <property type="evidence" value="ECO:0007669"/>
    <property type="project" value="UniProtKB-SubCell"/>
</dbReference>
<dbReference type="PANTHER" id="PTHR30081:SF8">
    <property type="entry name" value="PROTEIN TRANSLOCASE SUBUNIT SECF"/>
    <property type="match status" value="1"/>
</dbReference>
<gene>
    <name evidence="9 11" type="primary">secF</name>
    <name evidence="11" type="ORF">CSUIS_0636</name>
</gene>
<evidence type="ECO:0000259" key="10">
    <source>
        <dbReference type="Pfam" id="PF02355"/>
    </source>
</evidence>
<dbReference type="Gene3D" id="1.20.1640.10">
    <property type="entry name" value="Multidrug efflux transporter AcrB transmembrane domain"/>
    <property type="match status" value="1"/>
</dbReference>
<keyword evidence="6 9" id="KW-1133">Transmembrane helix</keyword>
<evidence type="ECO:0000256" key="1">
    <source>
        <dbReference type="ARBA" id="ARBA00004651"/>
    </source>
</evidence>
<evidence type="ECO:0000256" key="9">
    <source>
        <dbReference type="HAMAP-Rule" id="MF_01464"/>
    </source>
</evidence>
<feature type="transmembrane region" description="Helical" evidence="9">
    <location>
        <begin position="138"/>
        <end position="155"/>
    </location>
</feature>
<proteinExistence type="inferred from homology"/>
<dbReference type="RefSeq" id="WP_086297068.1">
    <property type="nucleotide sequence ID" value="NZ_CP018789.1"/>
</dbReference>
<feature type="transmembrane region" description="Helical" evidence="9">
    <location>
        <begin position="265"/>
        <end position="291"/>
    </location>
</feature>
<dbReference type="PRINTS" id="PR01755">
    <property type="entry name" value="SECFTRNLCASE"/>
</dbReference>
<dbReference type="NCBIfam" id="TIGR00916">
    <property type="entry name" value="2A0604s01"/>
    <property type="match status" value="1"/>
</dbReference>
<evidence type="ECO:0000256" key="8">
    <source>
        <dbReference type="ARBA" id="ARBA00023136"/>
    </source>
</evidence>
<dbReference type="STRING" id="1660073.CSUIS_0636"/>
<evidence type="ECO:0000256" key="3">
    <source>
        <dbReference type="ARBA" id="ARBA00022475"/>
    </source>
</evidence>
<dbReference type="NCBIfam" id="TIGR00966">
    <property type="entry name" value="transloc_SecF"/>
    <property type="match status" value="1"/>
</dbReference>
<comment type="similarity">
    <text evidence="9">Belongs to the SecD/SecF family. SecF subfamily.</text>
</comment>
<organism evidence="11 12">
    <name type="scientific">Campylobacter porcelli</name>
    <dbReference type="NCBI Taxonomy" id="1660073"/>
    <lineage>
        <taxon>Bacteria</taxon>
        <taxon>Pseudomonadati</taxon>
        <taxon>Campylobacterota</taxon>
        <taxon>Epsilonproteobacteria</taxon>
        <taxon>Campylobacterales</taxon>
        <taxon>Campylobacteraceae</taxon>
        <taxon>Campylobacter</taxon>
    </lineage>
</organism>
<evidence type="ECO:0000256" key="5">
    <source>
        <dbReference type="ARBA" id="ARBA00022927"/>
    </source>
</evidence>
<dbReference type="InterPro" id="IPR022813">
    <property type="entry name" value="SecD/SecF_arch_bac"/>
</dbReference>
<dbReference type="SUPFAM" id="SSF82866">
    <property type="entry name" value="Multidrug efflux transporter AcrB transmembrane domain"/>
    <property type="match status" value="1"/>
</dbReference>
<evidence type="ECO:0000256" key="7">
    <source>
        <dbReference type="ARBA" id="ARBA00023010"/>
    </source>
</evidence>
<keyword evidence="4 9" id="KW-0812">Transmembrane</keyword>
<comment type="subcellular location">
    <subcellularLocation>
        <location evidence="1 9">Cell membrane</location>
        <topology evidence="1 9">Multi-pass membrane protein</topology>
    </subcellularLocation>
</comment>
<evidence type="ECO:0000256" key="4">
    <source>
        <dbReference type="ARBA" id="ARBA00022692"/>
    </source>
</evidence>
<dbReference type="AlphaFoldDB" id="A0A1X9SW77"/>